<keyword evidence="2" id="KW-1185">Reference proteome</keyword>
<comment type="caution">
    <text evidence="1">The sequence shown here is derived from an EMBL/GenBank/DDBJ whole genome shotgun (WGS) entry which is preliminary data.</text>
</comment>
<sequence length="71" mass="7540">MKLVGRVGLEPKLVTRLTCGNVTEVDIHILLSPAASASIPGNHGAVRYVPHGRGSALRQERKEIRVNASAA</sequence>
<evidence type="ECO:0000313" key="1">
    <source>
        <dbReference type="EMBL" id="GAA2930741.1"/>
    </source>
</evidence>
<organism evidence="1 2">
    <name type="scientific">Streptomyces enissocaesilis</name>
    <dbReference type="NCBI Taxonomy" id="332589"/>
    <lineage>
        <taxon>Bacteria</taxon>
        <taxon>Bacillati</taxon>
        <taxon>Actinomycetota</taxon>
        <taxon>Actinomycetes</taxon>
        <taxon>Kitasatosporales</taxon>
        <taxon>Streptomycetaceae</taxon>
        <taxon>Streptomyces</taxon>
        <taxon>Streptomyces rochei group</taxon>
    </lineage>
</organism>
<name>A0ABN3WWZ0_9ACTN</name>
<accession>A0ABN3WWZ0</accession>
<dbReference type="EMBL" id="BAAAUD010000013">
    <property type="protein sequence ID" value="GAA2930741.1"/>
    <property type="molecule type" value="Genomic_DNA"/>
</dbReference>
<dbReference type="Proteomes" id="UP001500403">
    <property type="component" value="Unassembled WGS sequence"/>
</dbReference>
<gene>
    <name evidence="1" type="ORF">GCM10010446_14380</name>
</gene>
<evidence type="ECO:0000313" key="2">
    <source>
        <dbReference type="Proteomes" id="UP001500403"/>
    </source>
</evidence>
<reference evidence="1 2" key="1">
    <citation type="journal article" date="2019" name="Int. J. Syst. Evol. Microbiol.">
        <title>The Global Catalogue of Microorganisms (GCM) 10K type strain sequencing project: providing services to taxonomists for standard genome sequencing and annotation.</title>
        <authorList>
            <consortium name="The Broad Institute Genomics Platform"/>
            <consortium name="The Broad Institute Genome Sequencing Center for Infectious Disease"/>
            <person name="Wu L."/>
            <person name="Ma J."/>
        </authorList>
    </citation>
    <scope>NUCLEOTIDE SEQUENCE [LARGE SCALE GENOMIC DNA]</scope>
    <source>
        <strain evidence="1 2">JCM 9088</strain>
    </source>
</reference>
<protein>
    <submittedName>
        <fullName evidence="1">Uncharacterized protein</fullName>
    </submittedName>
</protein>
<proteinExistence type="predicted"/>